<reference evidence="2 3" key="1">
    <citation type="journal article" date="2015" name="Genome Announc.">
        <title>Expanding the biotechnology potential of lactobacilli through comparative genomics of 213 strains and associated genera.</title>
        <authorList>
            <person name="Sun Z."/>
            <person name="Harris H.M."/>
            <person name="McCann A."/>
            <person name="Guo C."/>
            <person name="Argimon S."/>
            <person name="Zhang W."/>
            <person name="Yang X."/>
            <person name="Jeffery I.B."/>
            <person name="Cooney J.C."/>
            <person name="Kagawa T.F."/>
            <person name="Liu W."/>
            <person name="Song Y."/>
            <person name="Salvetti E."/>
            <person name="Wrobel A."/>
            <person name="Rasinkangas P."/>
            <person name="Parkhill J."/>
            <person name="Rea M.C."/>
            <person name="O'Sullivan O."/>
            <person name="Ritari J."/>
            <person name="Douillard F.P."/>
            <person name="Paul Ross R."/>
            <person name="Yang R."/>
            <person name="Briner A.E."/>
            <person name="Felis G.E."/>
            <person name="de Vos W.M."/>
            <person name="Barrangou R."/>
            <person name="Klaenhammer T.R."/>
            <person name="Caufield P.W."/>
            <person name="Cui Y."/>
            <person name="Zhang H."/>
            <person name="O'Toole P.W."/>
        </authorList>
    </citation>
    <scope>NUCLEOTIDE SEQUENCE [LARGE SCALE GENOMIC DNA]</scope>
    <source>
        <strain evidence="2 3">DSM 22696</strain>
    </source>
</reference>
<reference evidence="1 4" key="2">
    <citation type="submission" date="2019-07" db="EMBL/GenBank/DDBJ databases">
        <title>Whole genome shotgun sequence of Lactobacillus siliginis NBRC 101315.</title>
        <authorList>
            <person name="Hosoyama A."/>
            <person name="Uohara A."/>
            <person name="Ohji S."/>
            <person name="Ichikawa N."/>
        </authorList>
    </citation>
    <scope>NUCLEOTIDE SEQUENCE [LARGE SCALE GENOMIC DNA]</scope>
    <source>
        <strain evidence="1 4">NBRC 101315</strain>
    </source>
</reference>
<dbReference type="EMBL" id="BJUD01000031">
    <property type="protein sequence ID" value="GEK29084.1"/>
    <property type="molecule type" value="Genomic_DNA"/>
</dbReference>
<sequence length="202" mass="23590">MIFFVNEAMGIGNSGVEHAEFYRAKLFRRSQRPFKFLFTGLIEEQHEAMDKWHLAEDEIVNMWEYFVFGDRYGRFGSDHRVTKTSRTIVDGTQTTRMISTVTVSGMRIVKYMVKFPNPDKEGMLLVSTNRIELFDDATGEQKASYELLTMHKRVQLRNIHLFHQGTKDAHLFFANAVQLHAHFFKAMDRLFNGHSTFIIDRG</sequence>
<evidence type="ECO:0000313" key="4">
    <source>
        <dbReference type="Proteomes" id="UP000321429"/>
    </source>
</evidence>
<evidence type="ECO:0000313" key="1">
    <source>
        <dbReference type="EMBL" id="GEK29084.1"/>
    </source>
</evidence>
<accession>A0A0R2KXV6</accession>
<evidence type="ECO:0000313" key="3">
    <source>
        <dbReference type="Proteomes" id="UP000051139"/>
    </source>
</evidence>
<dbReference type="Proteomes" id="UP000051139">
    <property type="component" value="Unassembled WGS sequence"/>
</dbReference>
<dbReference type="STRING" id="348151.IV55_GL000625"/>
<organism evidence="2 3">
    <name type="scientific">Furfurilactobacillus siliginis</name>
    <dbReference type="NCBI Taxonomy" id="348151"/>
    <lineage>
        <taxon>Bacteria</taxon>
        <taxon>Bacillati</taxon>
        <taxon>Bacillota</taxon>
        <taxon>Bacilli</taxon>
        <taxon>Lactobacillales</taxon>
        <taxon>Lactobacillaceae</taxon>
        <taxon>Furfurilactobacillus</taxon>
    </lineage>
</organism>
<proteinExistence type="predicted"/>
<dbReference type="AlphaFoldDB" id="A0A0R2KXV6"/>
<dbReference type="RefSeq" id="WP_225425856.1">
    <property type="nucleotide sequence ID" value="NZ_BJUD01000031.1"/>
</dbReference>
<dbReference type="PATRIC" id="fig|348151.3.peg.642"/>
<dbReference type="Gene3D" id="3.40.50.2000">
    <property type="entry name" value="Glycogen Phosphorylase B"/>
    <property type="match status" value="1"/>
</dbReference>
<keyword evidence="3" id="KW-1185">Reference proteome</keyword>
<protein>
    <submittedName>
        <fullName evidence="2">Uncharacterized protein</fullName>
    </submittedName>
</protein>
<gene>
    <name evidence="2" type="ORF">IV55_GL000625</name>
    <name evidence="1" type="ORF">LSI01_13950</name>
</gene>
<dbReference type="EMBL" id="JQCB01000017">
    <property type="protein sequence ID" value="KRN94112.1"/>
    <property type="molecule type" value="Genomic_DNA"/>
</dbReference>
<comment type="caution">
    <text evidence="2">The sequence shown here is derived from an EMBL/GenBank/DDBJ whole genome shotgun (WGS) entry which is preliminary data.</text>
</comment>
<dbReference type="Proteomes" id="UP000321429">
    <property type="component" value="Unassembled WGS sequence"/>
</dbReference>
<name>A0A0R2KXV6_9LACO</name>
<evidence type="ECO:0000313" key="2">
    <source>
        <dbReference type="EMBL" id="KRN94112.1"/>
    </source>
</evidence>